<proteinExistence type="inferred from homology"/>
<evidence type="ECO:0000313" key="4">
    <source>
        <dbReference type="Proteomes" id="UP000292939"/>
    </source>
</evidence>
<accession>A0A4P6UPI7</accession>
<dbReference type="PANTHER" id="PTHR35174">
    <property type="entry name" value="BLL7171 PROTEIN-RELATED"/>
    <property type="match status" value="1"/>
</dbReference>
<evidence type="ECO:0000259" key="2">
    <source>
        <dbReference type="Pfam" id="PF03795"/>
    </source>
</evidence>
<feature type="domain" description="YCII-related" evidence="2">
    <location>
        <begin position="40"/>
        <end position="105"/>
    </location>
</feature>
<dbReference type="InterPro" id="IPR011008">
    <property type="entry name" value="Dimeric_a/b-barrel"/>
</dbReference>
<comment type="similarity">
    <text evidence="1">Belongs to the YciI family.</text>
</comment>
<sequence>MMKHQYLVISRGKWDETATPKDVQQAIDRFYAWYEGHLVSGRMLEGSRLHMDGKLVTARGVTDGPFAEAKELVGGYWFIVADSLDEAAALAAENPCLAFGLSLEVRPLEQAKALAKDTTNETPNAWRVKAELASS</sequence>
<protein>
    <recommendedName>
        <fullName evidence="2">YCII-related domain-containing protein</fullName>
    </recommendedName>
</protein>
<reference evidence="3 4" key="1">
    <citation type="submission" date="2018-07" db="EMBL/GenBank/DDBJ databases">
        <title>Exploring interactions and the metabolic potential of the ultra-small soil bacteria Hylemonella gracilis.</title>
        <authorList>
            <person name="Tyc O."/>
            <person name="Kulkarni P."/>
            <person name="Gawehns F."/>
            <person name="Hundscheid M."/>
            <person name="Zweers H."/>
            <person name="Garbeva P."/>
        </authorList>
    </citation>
    <scope>NUCLEOTIDE SEQUENCE [LARGE SCALE GENOMIC DNA]</scope>
    <source>
        <strain evidence="3 4">NS1</strain>
    </source>
</reference>
<dbReference type="Gene3D" id="3.30.70.1060">
    <property type="entry name" value="Dimeric alpha+beta barrel"/>
    <property type="match status" value="1"/>
</dbReference>
<evidence type="ECO:0000313" key="3">
    <source>
        <dbReference type="EMBL" id="QBK06594.1"/>
    </source>
</evidence>
<name>A0A4P6UPI7_9BURK</name>
<dbReference type="InterPro" id="IPR005545">
    <property type="entry name" value="YCII"/>
</dbReference>
<dbReference type="Pfam" id="PF03795">
    <property type="entry name" value="YCII"/>
    <property type="match status" value="1"/>
</dbReference>
<dbReference type="KEGG" id="hgr:DW355_13455"/>
<dbReference type="AlphaFoldDB" id="A0A4P6UPI7"/>
<dbReference type="Proteomes" id="UP000292939">
    <property type="component" value="Chromosome"/>
</dbReference>
<dbReference type="OrthoDB" id="9807535at2"/>
<organism evidence="3 4">
    <name type="scientific">Hylemonella gracilis</name>
    <dbReference type="NCBI Taxonomy" id="80880"/>
    <lineage>
        <taxon>Bacteria</taxon>
        <taxon>Pseudomonadati</taxon>
        <taxon>Pseudomonadota</taxon>
        <taxon>Betaproteobacteria</taxon>
        <taxon>Burkholderiales</taxon>
        <taxon>Comamonadaceae</taxon>
        <taxon>Hylemonella</taxon>
    </lineage>
</organism>
<evidence type="ECO:0000256" key="1">
    <source>
        <dbReference type="ARBA" id="ARBA00007689"/>
    </source>
</evidence>
<dbReference type="SUPFAM" id="SSF54909">
    <property type="entry name" value="Dimeric alpha+beta barrel"/>
    <property type="match status" value="1"/>
</dbReference>
<dbReference type="EMBL" id="CP031395">
    <property type="protein sequence ID" value="QBK06594.1"/>
    <property type="molecule type" value="Genomic_DNA"/>
</dbReference>
<gene>
    <name evidence="3" type="ORF">DW355_13455</name>
</gene>